<comment type="similarity">
    <text evidence="1 2">Belongs to the GST superfamily.</text>
</comment>
<dbReference type="SFLD" id="SFLDG01151">
    <property type="entry name" value="Main.2:_Nu-like"/>
    <property type="match status" value="1"/>
</dbReference>
<dbReference type="InterPro" id="IPR036282">
    <property type="entry name" value="Glutathione-S-Trfase_C_sf"/>
</dbReference>
<accession>A0A167VVU7</accession>
<dbReference type="InterPro" id="IPR040079">
    <property type="entry name" value="Glutathione_S-Trfase"/>
</dbReference>
<dbReference type="InterPro" id="IPR004046">
    <property type="entry name" value="GST_C"/>
</dbReference>
<proteinExistence type="inferred from homology"/>
<dbReference type="Gene3D" id="3.40.30.10">
    <property type="entry name" value="Glutaredoxin"/>
    <property type="match status" value="1"/>
</dbReference>
<keyword evidence="6" id="KW-0808">Transferase</keyword>
<dbReference type="GO" id="GO:0016740">
    <property type="term" value="F:transferase activity"/>
    <property type="evidence" value="ECO:0007669"/>
    <property type="project" value="UniProtKB-KW"/>
</dbReference>
<dbReference type="Pfam" id="PF02798">
    <property type="entry name" value="GST_N"/>
    <property type="match status" value="1"/>
</dbReference>
<dbReference type="SUPFAM" id="SSF47616">
    <property type="entry name" value="GST C-terminal domain-like"/>
    <property type="match status" value="1"/>
</dbReference>
<feature type="domain" description="GST C-terminal" evidence="5">
    <location>
        <begin position="101"/>
        <end position="230"/>
    </location>
</feature>
<evidence type="ECO:0000313" key="7">
    <source>
        <dbReference type="Proteomes" id="UP000078544"/>
    </source>
</evidence>
<dbReference type="PANTHER" id="PTHR44051">
    <property type="entry name" value="GLUTATHIONE S-TRANSFERASE-RELATED"/>
    <property type="match status" value="1"/>
</dbReference>
<evidence type="ECO:0000259" key="5">
    <source>
        <dbReference type="PROSITE" id="PS50405"/>
    </source>
</evidence>
<dbReference type="Pfam" id="PF00043">
    <property type="entry name" value="GST_C"/>
    <property type="match status" value="1"/>
</dbReference>
<dbReference type="PROSITE" id="PS50405">
    <property type="entry name" value="GST_CTER"/>
    <property type="match status" value="1"/>
</dbReference>
<organism evidence="6 7">
    <name type="scientific">Moelleriella libera RCEF 2490</name>
    <dbReference type="NCBI Taxonomy" id="1081109"/>
    <lineage>
        <taxon>Eukaryota</taxon>
        <taxon>Fungi</taxon>
        <taxon>Dikarya</taxon>
        <taxon>Ascomycota</taxon>
        <taxon>Pezizomycotina</taxon>
        <taxon>Sordariomycetes</taxon>
        <taxon>Hypocreomycetidae</taxon>
        <taxon>Hypocreales</taxon>
        <taxon>Clavicipitaceae</taxon>
        <taxon>Moelleriella</taxon>
    </lineage>
</organism>
<evidence type="ECO:0000256" key="1">
    <source>
        <dbReference type="ARBA" id="ARBA00007409"/>
    </source>
</evidence>
<sequence length="256" mass="28997">MASASTAPSSNIVLYTAQTPNGIKASIALEELGLPYETHGIEISENVQKQPWFLEINPNGRIPALTDTLDGRKIRVFESGAILQYLAERYDKDHRISYPAGTPEYWEVTSWLMWQMGGLGPMQGQANHFKRYAPEKITYGINRYGNETRRLYRVMDEHLAKSPHGYLVGDRVTIADISCWGWVASHTWAGVSINDFPHLEKWLKALLARPGFEKGRHVPSRHGAFDNDGLTEEELERKAEKARGWVQKSMADDAKR</sequence>
<dbReference type="SUPFAM" id="SSF52833">
    <property type="entry name" value="Thioredoxin-like"/>
    <property type="match status" value="1"/>
</dbReference>
<dbReference type="PANTHER" id="PTHR44051:SF8">
    <property type="entry name" value="GLUTATHIONE S-TRANSFERASE GSTA"/>
    <property type="match status" value="1"/>
</dbReference>
<dbReference type="EMBL" id="AZGY01000032">
    <property type="protein sequence ID" value="KZZ88078.1"/>
    <property type="molecule type" value="Genomic_DNA"/>
</dbReference>
<gene>
    <name evidence="6" type="ORF">AAL_08233</name>
</gene>
<comment type="caution">
    <text evidence="6">The sequence shown here is derived from an EMBL/GenBank/DDBJ whole genome shotgun (WGS) entry which is preliminary data.</text>
</comment>
<dbReference type="FunFam" id="3.40.30.10:FF:000172">
    <property type="entry name" value="Glutathione S-transferase GstA"/>
    <property type="match status" value="1"/>
</dbReference>
<dbReference type="Proteomes" id="UP000078544">
    <property type="component" value="Unassembled WGS sequence"/>
</dbReference>
<dbReference type="SFLD" id="SFLDG00358">
    <property type="entry name" value="Main_(cytGST)"/>
    <property type="match status" value="1"/>
</dbReference>
<feature type="region of interest" description="Disordered" evidence="3">
    <location>
        <begin position="217"/>
        <end position="256"/>
    </location>
</feature>
<protein>
    <submittedName>
        <fullName evidence="6">Glutathione S-transferase II</fullName>
    </submittedName>
</protein>
<name>A0A167VVU7_9HYPO</name>
<dbReference type="STRING" id="1081109.A0A167VVU7"/>
<feature type="domain" description="GST N-terminal" evidence="4">
    <location>
        <begin position="9"/>
        <end position="94"/>
    </location>
</feature>
<dbReference type="CDD" id="cd03048">
    <property type="entry name" value="GST_N_Ure2p_like"/>
    <property type="match status" value="1"/>
</dbReference>
<evidence type="ECO:0000256" key="2">
    <source>
        <dbReference type="RuleBase" id="RU003494"/>
    </source>
</evidence>
<dbReference type="SFLD" id="SFLDS00019">
    <property type="entry name" value="Glutathione_Transferase_(cytos"/>
    <property type="match status" value="1"/>
</dbReference>
<dbReference type="InterPro" id="IPR010987">
    <property type="entry name" value="Glutathione-S-Trfase_C-like"/>
</dbReference>
<dbReference type="OrthoDB" id="422574at2759"/>
<evidence type="ECO:0000259" key="4">
    <source>
        <dbReference type="PROSITE" id="PS50404"/>
    </source>
</evidence>
<dbReference type="InterPro" id="IPR036249">
    <property type="entry name" value="Thioredoxin-like_sf"/>
</dbReference>
<dbReference type="AlphaFoldDB" id="A0A167VVU7"/>
<dbReference type="CDD" id="cd10291">
    <property type="entry name" value="GST_C_YfcG_like"/>
    <property type="match status" value="1"/>
</dbReference>
<evidence type="ECO:0000313" key="6">
    <source>
        <dbReference type="EMBL" id="KZZ88078.1"/>
    </source>
</evidence>
<dbReference type="Gene3D" id="1.20.1050.10">
    <property type="match status" value="1"/>
</dbReference>
<keyword evidence="7" id="KW-1185">Reference proteome</keyword>
<reference evidence="6 7" key="1">
    <citation type="journal article" date="2016" name="Genome Biol. Evol.">
        <title>Divergent and convergent evolution of fungal pathogenicity.</title>
        <authorList>
            <person name="Shang Y."/>
            <person name="Xiao G."/>
            <person name="Zheng P."/>
            <person name="Cen K."/>
            <person name="Zhan S."/>
            <person name="Wang C."/>
        </authorList>
    </citation>
    <scope>NUCLEOTIDE SEQUENCE [LARGE SCALE GENOMIC DNA]</scope>
    <source>
        <strain evidence="6 7">RCEF 2490</strain>
    </source>
</reference>
<evidence type="ECO:0000256" key="3">
    <source>
        <dbReference type="SAM" id="MobiDB-lite"/>
    </source>
</evidence>
<dbReference type="InterPro" id="IPR004045">
    <property type="entry name" value="Glutathione_S-Trfase_N"/>
</dbReference>
<dbReference type="PROSITE" id="PS50404">
    <property type="entry name" value="GST_NTER"/>
    <property type="match status" value="1"/>
</dbReference>